<keyword evidence="2" id="KW-1185">Reference proteome</keyword>
<proteinExistence type="predicted"/>
<gene>
    <name evidence="1" type="ORF">JZ751_007946</name>
</gene>
<name>A0A8T2P9C7_9TELE</name>
<dbReference type="EMBL" id="JAFBMS010000016">
    <property type="protein sequence ID" value="KAG9346128.1"/>
    <property type="molecule type" value="Genomic_DNA"/>
</dbReference>
<dbReference type="GO" id="GO:0016409">
    <property type="term" value="F:palmitoyltransferase activity"/>
    <property type="evidence" value="ECO:0007669"/>
    <property type="project" value="InterPro"/>
</dbReference>
<evidence type="ECO:0000313" key="1">
    <source>
        <dbReference type="EMBL" id="KAG9346128.1"/>
    </source>
</evidence>
<reference evidence="1" key="1">
    <citation type="thesis" date="2021" institute="BYU ScholarsArchive" country="Provo, UT, USA">
        <title>Applications of and Algorithms for Genome Assembly and Genomic Analyses with an Emphasis on Marine Teleosts.</title>
        <authorList>
            <person name="Pickett B.D."/>
        </authorList>
    </citation>
    <scope>NUCLEOTIDE SEQUENCE</scope>
    <source>
        <strain evidence="1">HI-2016</strain>
    </source>
</reference>
<organism evidence="1 2">
    <name type="scientific">Albula glossodonta</name>
    <name type="common">roundjaw bonefish</name>
    <dbReference type="NCBI Taxonomy" id="121402"/>
    <lineage>
        <taxon>Eukaryota</taxon>
        <taxon>Metazoa</taxon>
        <taxon>Chordata</taxon>
        <taxon>Craniata</taxon>
        <taxon>Vertebrata</taxon>
        <taxon>Euteleostomi</taxon>
        <taxon>Actinopterygii</taxon>
        <taxon>Neopterygii</taxon>
        <taxon>Teleostei</taxon>
        <taxon>Albuliformes</taxon>
        <taxon>Albulidae</taxon>
        <taxon>Albula</taxon>
    </lineage>
</organism>
<evidence type="ECO:0000313" key="2">
    <source>
        <dbReference type="Proteomes" id="UP000824540"/>
    </source>
</evidence>
<accession>A0A8T2P9C7</accession>
<protein>
    <submittedName>
        <fullName evidence="1">Uncharacterized protein</fullName>
    </submittedName>
</protein>
<comment type="caution">
    <text evidence="1">The sequence shown here is derived from an EMBL/GenBank/DDBJ whole genome shotgun (WGS) entry which is preliminary data.</text>
</comment>
<sequence length="163" mass="18305">MGSRAVEEDKRKGNKTSVAIALGGLTLWHAILITRGETSIERHINCKETKRLKEKGKKPTSFWENQQLESTLWCGEEKSLVDSSSVAIWPRPLWRWTDVGLVPSKKRPGGNLTSKILGAGTPSHLSMTQQWGLESVPQLLGLWRQHLNLNMLENCLLNGLRPD</sequence>
<dbReference type="InterPro" id="IPR039859">
    <property type="entry name" value="PFA4/ZDH16/20/ERF2-like"/>
</dbReference>
<dbReference type="PANTHER" id="PTHR12246">
    <property type="entry name" value="PALMITOYLTRANSFERASE ZDHHC16"/>
    <property type="match status" value="1"/>
</dbReference>
<dbReference type="AlphaFoldDB" id="A0A8T2P9C7"/>
<dbReference type="Proteomes" id="UP000824540">
    <property type="component" value="Unassembled WGS sequence"/>
</dbReference>